<dbReference type="EMBL" id="CP036495">
    <property type="protein sequence ID" value="UZA69005.1"/>
    <property type="molecule type" value="Genomic_DNA"/>
</dbReference>
<evidence type="ECO:0000313" key="6">
    <source>
        <dbReference type="Proteomes" id="UP001343600"/>
    </source>
</evidence>
<evidence type="ECO:0000313" key="1">
    <source>
        <dbReference type="EMBL" id="MEE4042135.1"/>
    </source>
</evidence>
<dbReference type="Proteomes" id="UP001163644">
    <property type="component" value="Chromosome"/>
</dbReference>
<name>A0A0D0MEJ3_PSEVI</name>
<accession>A0A0D0MEJ3</accession>
<sequence length="72" mass="7708">MSVNPVDSTTDINPSSQESRFNAAVDNATQASSDAEFNDALITQAVTIGGQFIIMPRAQEMLNEAQSDDDSE</sequence>
<dbReference type="EMBL" id="JAZEIP010000037">
    <property type="protein sequence ID" value="MEE4042135.1"/>
    <property type="molecule type" value="Genomic_DNA"/>
</dbReference>
<dbReference type="EMBL" id="LT855380">
    <property type="protein sequence ID" value="SMS10088.1"/>
    <property type="molecule type" value="Genomic_DNA"/>
</dbReference>
<reference evidence="1 6" key="3">
    <citation type="submission" date="2024-01" db="EMBL/GenBank/DDBJ databases">
        <title>Characterization of Pseudomonas viridiflava in Georgia, USA.</title>
        <authorList>
            <person name="Zhao M."/>
            <person name="Dutta B."/>
        </authorList>
    </citation>
    <scope>NUCLEOTIDE SEQUENCE [LARGE SCALE GENOMIC DNA]</scope>
    <source>
        <strain evidence="1 6">21GA0539</strain>
    </source>
</reference>
<dbReference type="Proteomes" id="UP000196842">
    <property type="component" value="Chromosome I"/>
</dbReference>
<keyword evidence="6" id="KW-1185">Reference proteome</keyword>
<dbReference type="KEGG" id="pvd:CFBP1590__2502"/>
<proteinExistence type="predicted"/>
<evidence type="ECO:0000313" key="4">
    <source>
        <dbReference type="Proteomes" id="UP000196842"/>
    </source>
</evidence>
<reference evidence="3" key="2">
    <citation type="submission" date="2019-02" db="EMBL/GenBank/DDBJ databases">
        <authorList>
            <person name="Lutz S."/>
            <person name="Schori C."/>
            <person name="Ahrens C.H."/>
            <person name="Gueguen E."/>
        </authorList>
    </citation>
    <scope>NUCLEOTIDE SEQUENCE</scope>
    <source>
        <strain evidence="3">Psy35</strain>
    </source>
</reference>
<reference evidence="2 4" key="1">
    <citation type="submission" date="2017-05" db="EMBL/GenBank/DDBJ databases">
        <authorList>
            <person name="Song R."/>
            <person name="Chenine A.L."/>
            <person name="Ruprecht R.M."/>
        </authorList>
    </citation>
    <scope>NUCLEOTIDE SEQUENCE [LARGE SCALE GENOMIC DNA]</scope>
    <source>
        <strain evidence="2 4">CFBP 1590</strain>
    </source>
</reference>
<gene>
    <name evidence="2" type="ORF">CFBP1590__2502</name>
    <name evidence="3" type="ORF">EZZ81_12560</name>
    <name evidence="1" type="ORF">V2I87_18735</name>
</gene>
<dbReference type="AlphaFoldDB" id="A0A0D0MEJ3"/>
<protein>
    <submittedName>
        <fullName evidence="3">Uncharacterized protein</fullName>
    </submittedName>
</protein>
<organism evidence="3 5">
    <name type="scientific">Pseudomonas viridiflava</name>
    <name type="common">Phytomonas viridiflava</name>
    <dbReference type="NCBI Taxonomy" id="33069"/>
    <lineage>
        <taxon>Bacteria</taxon>
        <taxon>Pseudomonadati</taxon>
        <taxon>Pseudomonadota</taxon>
        <taxon>Gammaproteobacteria</taxon>
        <taxon>Pseudomonadales</taxon>
        <taxon>Pseudomonadaceae</taxon>
        <taxon>Pseudomonas</taxon>
    </lineage>
</organism>
<dbReference type="RefSeq" id="WP_004886379.1">
    <property type="nucleotide sequence ID" value="NZ_CP036495.1"/>
</dbReference>
<dbReference type="OrthoDB" id="6184128at2"/>
<evidence type="ECO:0000313" key="3">
    <source>
        <dbReference type="EMBL" id="UZA69005.1"/>
    </source>
</evidence>
<dbReference type="GeneID" id="47764159"/>
<evidence type="ECO:0000313" key="2">
    <source>
        <dbReference type="EMBL" id="SMS10088.1"/>
    </source>
</evidence>
<dbReference type="Proteomes" id="UP001343600">
    <property type="component" value="Unassembled WGS sequence"/>
</dbReference>
<evidence type="ECO:0000313" key="5">
    <source>
        <dbReference type="Proteomes" id="UP001163644"/>
    </source>
</evidence>